<dbReference type="Pfam" id="PF17917">
    <property type="entry name" value="RT_RNaseH"/>
    <property type="match status" value="1"/>
</dbReference>
<dbReference type="SUPFAM" id="SSF56672">
    <property type="entry name" value="DNA/RNA polymerases"/>
    <property type="match status" value="1"/>
</dbReference>
<evidence type="ECO:0000256" key="3">
    <source>
        <dbReference type="ARBA" id="ARBA00022722"/>
    </source>
</evidence>
<dbReference type="Gene3D" id="3.10.10.10">
    <property type="entry name" value="HIV Type 1 Reverse Transcriptase, subunit A, domain 1"/>
    <property type="match status" value="1"/>
</dbReference>
<name>A0A5N5FZV8_9ROSA</name>
<dbReference type="PANTHER" id="PTHR37984">
    <property type="entry name" value="PROTEIN CBG26694"/>
    <property type="match status" value="1"/>
</dbReference>
<evidence type="ECO:0000256" key="2">
    <source>
        <dbReference type="ARBA" id="ARBA00022695"/>
    </source>
</evidence>
<evidence type="ECO:0000313" key="10">
    <source>
        <dbReference type="Proteomes" id="UP000327157"/>
    </source>
</evidence>
<feature type="domain" description="Reverse transcriptase" evidence="7">
    <location>
        <begin position="279"/>
        <end position="435"/>
    </location>
</feature>
<dbReference type="Proteomes" id="UP000327157">
    <property type="component" value="Chromosome 14"/>
</dbReference>
<keyword evidence="2" id="KW-0548">Nucleotidyltransferase</keyword>
<dbReference type="GO" id="GO:0016787">
    <property type="term" value="F:hydrolase activity"/>
    <property type="evidence" value="ECO:0007669"/>
    <property type="project" value="UniProtKB-KW"/>
</dbReference>
<keyword evidence="4" id="KW-0255">Endonuclease</keyword>
<reference evidence="9 10" key="3">
    <citation type="submission" date="2019-11" db="EMBL/GenBank/DDBJ databases">
        <title>A de novo genome assembly of a pear dwarfing rootstock.</title>
        <authorList>
            <person name="Wang F."/>
            <person name="Wang J."/>
            <person name="Li S."/>
            <person name="Zhang Y."/>
            <person name="Fang M."/>
            <person name="Ma L."/>
            <person name="Zhao Y."/>
            <person name="Jiang S."/>
        </authorList>
    </citation>
    <scope>NUCLEOTIDE SEQUENCE [LARGE SCALE GENOMIC DNA]</scope>
    <source>
        <strain evidence="9">S2</strain>
        <tissue evidence="9">Leaf</tissue>
    </source>
</reference>
<dbReference type="EMBL" id="SMOL01000553">
    <property type="protein sequence ID" value="KAB2608633.1"/>
    <property type="molecule type" value="Genomic_DNA"/>
</dbReference>
<dbReference type="InterPro" id="IPR050951">
    <property type="entry name" value="Retrovirus_Pol_polyprotein"/>
</dbReference>
<dbReference type="Pfam" id="PF00078">
    <property type="entry name" value="RVT_1"/>
    <property type="match status" value="1"/>
</dbReference>
<feature type="domain" description="Reverse transcriptase RNase H-like" evidence="8">
    <location>
        <begin position="523"/>
        <end position="626"/>
    </location>
</feature>
<keyword evidence="6" id="KW-0695">RNA-directed DNA polymerase</keyword>
<keyword evidence="5" id="KW-0378">Hydrolase</keyword>
<dbReference type="CDD" id="cd09274">
    <property type="entry name" value="RNase_HI_RT_Ty3"/>
    <property type="match status" value="1"/>
</dbReference>
<keyword evidence="3" id="KW-0540">Nuclease</keyword>
<evidence type="ECO:0000256" key="5">
    <source>
        <dbReference type="ARBA" id="ARBA00022801"/>
    </source>
</evidence>
<keyword evidence="10" id="KW-1185">Reference proteome</keyword>
<dbReference type="FunFam" id="3.30.70.270:FF:000020">
    <property type="entry name" value="Transposon Tf2-6 polyprotein-like Protein"/>
    <property type="match status" value="1"/>
</dbReference>
<sequence length="685" mass="77921">MKTARTKIDVFNGTLSMEFDGEVINFNLSDSIKYPSEDHSCFSIDIIDSLAQGYLDDLNDDALEKAITRGMERNNEEVTPRLTHGTPRSHYAVPPSKEVREMVAALELLPTHGGKFPNRESIPISTNSLLPPIIQAPVLELKPLPSHLKYIFLGENETLPAIISSSLMAQEEEKLVHVLREFKSALGWTLADIKGISPTTCMHHIFLEEEAKPTREAQRRLNPPMMEVVKKEIIKLLDCGVIYPISDSKWVSPVQCVPKKSGVTVVANAENELVPTRIQTGWRVCIDYRKLNANTRKDHFLLPFIDQMLEKLVGYAFYCFLDGYSGYNQIVIAPEDQEKTTFTCPFGTFAYCRMPFGLCNAPATFQGCMMSIFSDYVEKIFEVFMDDFSVFGDSFDGCLHNLSLILKRCVETNLVLNWEKCHFMVKQGIVLGHIISENGIEVDKSKIDLVRHLPSPTSVREVHSFLGHAGLYRRFIKDFSKVAQPLCRLLQKEVAFEFTKECMASFNQLKELLTTAPIIVPPDWSLPFELMCDASDYALGAVLGQRKDKRPHVIYYASRTLNDAQLNYSTTEKELLAIVFALDKFRSYLLGTKVIVFTDHAALKYLLTKKEAKPRLIRWMLLLQEFDLEIRDKKGCENVVADHLSRMVGKEESIPILETFPDEQLLSIEVRTPWYVDLVNFLVVF</sequence>
<evidence type="ECO:0000259" key="7">
    <source>
        <dbReference type="Pfam" id="PF00078"/>
    </source>
</evidence>
<keyword evidence="1" id="KW-0808">Transferase</keyword>
<dbReference type="GO" id="GO:0004519">
    <property type="term" value="F:endonuclease activity"/>
    <property type="evidence" value="ECO:0007669"/>
    <property type="project" value="UniProtKB-KW"/>
</dbReference>
<evidence type="ECO:0000256" key="1">
    <source>
        <dbReference type="ARBA" id="ARBA00022679"/>
    </source>
</evidence>
<evidence type="ECO:0000256" key="6">
    <source>
        <dbReference type="ARBA" id="ARBA00022918"/>
    </source>
</evidence>
<organism evidence="9 10">
    <name type="scientific">Pyrus ussuriensis x Pyrus communis</name>
    <dbReference type="NCBI Taxonomy" id="2448454"/>
    <lineage>
        <taxon>Eukaryota</taxon>
        <taxon>Viridiplantae</taxon>
        <taxon>Streptophyta</taxon>
        <taxon>Embryophyta</taxon>
        <taxon>Tracheophyta</taxon>
        <taxon>Spermatophyta</taxon>
        <taxon>Magnoliopsida</taxon>
        <taxon>eudicotyledons</taxon>
        <taxon>Gunneridae</taxon>
        <taxon>Pentapetalae</taxon>
        <taxon>rosids</taxon>
        <taxon>fabids</taxon>
        <taxon>Rosales</taxon>
        <taxon>Rosaceae</taxon>
        <taxon>Amygdaloideae</taxon>
        <taxon>Maleae</taxon>
        <taxon>Pyrus</taxon>
    </lineage>
</organism>
<dbReference type="InterPro" id="IPR043502">
    <property type="entry name" value="DNA/RNA_pol_sf"/>
</dbReference>
<evidence type="ECO:0000313" key="9">
    <source>
        <dbReference type="EMBL" id="KAB2608633.1"/>
    </source>
</evidence>
<dbReference type="CDD" id="cd01647">
    <property type="entry name" value="RT_LTR"/>
    <property type="match status" value="1"/>
</dbReference>
<dbReference type="InterPro" id="IPR041373">
    <property type="entry name" value="RT_RNaseH"/>
</dbReference>
<accession>A0A5N5FZV8</accession>
<reference evidence="10" key="2">
    <citation type="submission" date="2019-10" db="EMBL/GenBank/DDBJ databases">
        <title>A de novo genome assembly of a pear dwarfing rootstock.</title>
        <authorList>
            <person name="Wang F."/>
            <person name="Wang J."/>
            <person name="Li S."/>
            <person name="Zhang Y."/>
            <person name="Fang M."/>
            <person name="Ma L."/>
            <person name="Zhao Y."/>
            <person name="Jiang S."/>
        </authorList>
    </citation>
    <scope>NUCLEOTIDE SEQUENCE [LARGE SCALE GENOMIC DNA]</scope>
</reference>
<evidence type="ECO:0000256" key="4">
    <source>
        <dbReference type="ARBA" id="ARBA00022759"/>
    </source>
</evidence>
<evidence type="ECO:0008006" key="11">
    <source>
        <dbReference type="Google" id="ProtNLM"/>
    </source>
</evidence>
<dbReference type="OrthoDB" id="10055717at2759"/>
<dbReference type="InterPro" id="IPR000477">
    <property type="entry name" value="RT_dom"/>
</dbReference>
<dbReference type="AlphaFoldDB" id="A0A5N5FZV8"/>
<evidence type="ECO:0000259" key="8">
    <source>
        <dbReference type="Pfam" id="PF17917"/>
    </source>
</evidence>
<dbReference type="InterPro" id="IPR043128">
    <property type="entry name" value="Rev_trsase/Diguanyl_cyclase"/>
</dbReference>
<reference evidence="9 10" key="1">
    <citation type="submission" date="2019-09" db="EMBL/GenBank/DDBJ databases">
        <authorList>
            <person name="Ou C."/>
        </authorList>
    </citation>
    <scope>NUCLEOTIDE SEQUENCE [LARGE SCALE GENOMIC DNA]</scope>
    <source>
        <strain evidence="9">S2</strain>
        <tissue evidence="9">Leaf</tissue>
    </source>
</reference>
<dbReference type="GO" id="GO:0003964">
    <property type="term" value="F:RNA-directed DNA polymerase activity"/>
    <property type="evidence" value="ECO:0007669"/>
    <property type="project" value="UniProtKB-KW"/>
</dbReference>
<protein>
    <recommendedName>
        <fullName evidence="11">Reverse transcriptase</fullName>
    </recommendedName>
</protein>
<dbReference type="PANTHER" id="PTHR37984:SF5">
    <property type="entry name" value="PROTEIN NYNRIN-LIKE"/>
    <property type="match status" value="1"/>
</dbReference>
<dbReference type="Gene3D" id="3.30.70.270">
    <property type="match status" value="2"/>
</dbReference>
<comment type="caution">
    <text evidence="9">The sequence shown here is derived from an EMBL/GenBank/DDBJ whole genome shotgun (WGS) entry which is preliminary data.</text>
</comment>
<gene>
    <name evidence="9" type="ORF">D8674_011801</name>
</gene>
<proteinExistence type="predicted"/>